<evidence type="ECO:0000256" key="3">
    <source>
        <dbReference type="SAM" id="Phobius"/>
    </source>
</evidence>
<evidence type="ECO:0000313" key="5">
    <source>
        <dbReference type="EMBL" id="ROZ84089.1"/>
    </source>
</evidence>
<feature type="transmembrane region" description="Helical" evidence="3">
    <location>
        <begin position="60"/>
        <end position="77"/>
    </location>
</feature>
<dbReference type="EC" id="2.7.7.65" evidence="1"/>
<evidence type="ECO:0000259" key="4">
    <source>
        <dbReference type="PROSITE" id="PS50887"/>
    </source>
</evidence>
<dbReference type="InterPro" id="IPR029787">
    <property type="entry name" value="Nucleotide_cyclase"/>
</dbReference>
<dbReference type="Pfam" id="PF00990">
    <property type="entry name" value="GGDEF"/>
    <property type="match status" value="1"/>
</dbReference>
<proteinExistence type="predicted"/>
<dbReference type="PANTHER" id="PTHR45138:SF9">
    <property type="entry name" value="DIGUANYLATE CYCLASE DGCM-RELATED"/>
    <property type="match status" value="1"/>
</dbReference>
<feature type="transmembrane region" description="Helical" evidence="3">
    <location>
        <begin position="35"/>
        <end position="54"/>
    </location>
</feature>
<feature type="transmembrane region" description="Helical" evidence="3">
    <location>
        <begin position="186"/>
        <end position="207"/>
    </location>
</feature>
<dbReference type="CDD" id="cd01949">
    <property type="entry name" value="GGDEF"/>
    <property type="match status" value="1"/>
</dbReference>
<protein>
    <recommendedName>
        <fullName evidence="1">diguanylate cyclase</fullName>
        <ecNumber evidence="1">2.7.7.65</ecNumber>
    </recommendedName>
</protein>
<organism evidence="5 6">
    <name type="scientific">Pseudomonas neustonica</name>
    <dbReference type="NCBI Taxonomy" id="2487346"/>
    <lineage>
        <taxon>Bacteria</taxon>
        <taxon>Pseudomonadati</taxon>
        <taxon>Pseudomonadota</taxon>
        <taxon>Gammaproteobacteria</taxon>
        <taxon>Pseudomonadales</taxon>
        <taxon>Pseudomonadaceae</taxon>
        <taxon>Pseudomonas</taxon>
    </lineage>
</organism>
<feature type="transmembrane region" description="Helical" evidence="3">
    <location>
        <begin position="114"/>
        <end position="132"/>
    </location>
</feature>
<gene>
    <name evidence="5" type="ORF">EF096_11640</name>
</gene>
<evidence type="ECO:0000256" key="1">
    <source>
        <dbReference type="ARBA" id="ARBA00012528"/>
    </source>
</evidence>
<keyword evidence="3" id="KW-0812">Transmembrane</keyword>
<dbReference type="InterPro" id="IPR043128">
    <property type="entry name" value="Rev_trsase/Diguanyl_cyclase"/>
</dbReference>
<dbReference type="NCBIfam" id="TIGR00254">
    <property type="entry name" value="GGDEF"/>
    <property type="match status" value="1"/>
</dbReference>
<feature type="domain" description="GGDEF" evidence="4">
    <location>
        <begin position="249"/>
        <end position="383"/>
    </location>
</feature>
<feature type="transmembrane region" description="Helical" evidence="3">
    <location>
        <begin position="144"/>
        <end position="166"/>
    </location>
</feature>
<evidence type="ECO:0000256" key="2">
    <source>
        <dbReference type="ARBA" id="ARBA00034247"/>
    </source>
</evidence>
<reference evidence="5 6" key="1">
    <citation type="submission" date="2018-11" db="EMBL/GenBank/DDBJ databases">
        <authorList>
            <person name="Jang G.I."/>
            <person name="Hwang C.Y."/>
        </authorList>
    </citation>
    <scope>NUCLEOTIDE SEQUENCE [LARGE SCALE GENOMIC DNA]</scope>
    <source>
        <strain evidence="5 6">SSM26</strain>
    </source>
</reference>
<keyword evidence="3" id="KW-0472">Membrane</keyword>
<accession>A0ABX9XH55</accession>
<comment type="catalytic activity">
    <reaction evidence="2">
        <text>2 GTP = 3',3'-c-di-GMP + 2 diphosphate</text>
        <dbReference type="Rhea" id="RHEA:24898"/>
        <dbReference type="ChEBI" id="CHEBI:33019"/>
        <dbReference type="ChEBI" id="CHEBI:37565"/>
        <dbReference type="ChEBI" id="CHEBI:58805"/>
        <dbReference type="EC" id="2.7.7.65"/>
    </reaction>
</comment>
<dbReference type="SMART" id="SM00267">
    <property type="entry name" value="GGDEF"/>
    <property type="match status" value="1"/>
</dbReference>
<dbReference type="PROSITE" id="PS50887">
    <property type="entry name" value="GGDEF"/>
    <property type="match status" value="1"/>
</dbReference>
<keyword evidence="6" id="KW-1185">Reference proteome</keyword>
<dbReference type="SUPFAM" id="SSF55073">
    <property type="entry name" value="Nucleotide cyclase"/>
    <property type="match status" value="1"/>
</dbReference>
<keyword evidence="3" id="KW-1133">Transmembrane helix</keyword>
<dbReference type="Proteomes" id="UP000275199">
    <property type="component" value="Unassembled WGS sequence"/>
</dbReference>
<dbReference type="InterPro" id="IPR050469">
    <property type="entry name" value="Diguanylate_Cyclase"/>
</dbReference>
<evidence type="ECO:0000313" key="6">
    <source>
        <dbReference type="Proteomes" id="UP000275199"/>
    </source>
</evidence>
<feature type="transmembrane region" description="Helical" evidence="3">
    <location>
        <begin position="6"/>
        <end position="28"/>
    </location>
</feature>
<feature type="transmembrane region" description="Helical" evidence="3">
    <location>
        <begin position="89"/>
        <end position="108"/>
    </location>
</feature>
<dbReference type="Gene3D" id="3.30.70.270">
    <property type="match status" value="1"/>
</dbReference>
<dbReference type="PANTHER" id="PTHR45138">
    <property type="entry name" value="REGULATORY COMPONENTS OF SENSORY TRANSDUCTION SYSTEM"/>
    <property type="match status" value="1"/>
</dbReference>
<sequence>MLDITTLMVVLALTTITSALGLLVASFLNRQVVAIRYWALGIGVIIVGVVLQSMRHQVPLWLSAAVITQGYFVWLWGTRCYRLNGHINGFWLTMCLTLLVQGGLFFVLRDSWRYSVVLYSLIVVLVSLLNIVELWRMRIPQRALIWVWSSLWGVHSVIYLRRFLLYQFDPVYMAADTLDAAESVEALNYLEGIVFVYCFSLLCVILATRSLQDELKLQATRDPLTNLLNRRAFEESALRQLAISQREREEVALLLMDLDKFKCINDTHGHGAGDEVLKAFARHLSQQVRAQDLLCRFGGEEFVLLIPGGNSQSIDALAERIRTLWQTQTFTVAQGELSATVSIGYISSADVERQGLYSLIDRADKALYRAKQDGRNCVRCWQPEPILTPVPS</sequence>
<comment type="caution">
    <text evidence="5">The sequence shown here is derived from an EMBL/GenBank/DDBJ whole genome shotgun (WGS) entry which is preliminary data.</text>
</comment>
<dbReference type="InterPro" id="IPR000160">
    <property type="entry name" value="GGDEF_dom"/>
</dbReference>
<dbReference type="EMBL" id="RKKU01000013">
    <property type="protein sequence ID" value="ROZ84089.1"/>
    <property type="molecule type" value="Genomic_DNA"/>
</dbReference>
<dbReference type="RefSeq" id="WP_123889802.1">
    <property type="nucleotide sequence ID" value="NZ_JBPYCX010000005.1"/>
</dbReference>
<name>A0ABX9XH55_9PSED</name>